<evidence type="ECO:0000313" key="3">
    <source>
        <dbReference type="Proteomes" id="UP000284706"/>
    </source>
</evidence>
<evidence type="ECO:0000256" key="1">
    <source>
        <dbReference type="SAM" id="MobiDB-lite"/>
    </source>
</evidence>
<gene>
    <name evidence="2" type="ORF">CVT26_015536</name>
</gene>
<keyword evidence="3" id="KW-1185">Reference proteome</keyword>
<protein>
    <submittedName>
        <fullName evidence="2">Uncharacterized protein</fullName>
    </submittedName>
</protein>
<feature type="region of interest" description="Disordered" evidence="1">
    <location>
        <begin position="1"/>
        <end position="20"/>
    </location>
</feature>
<proteinExistence type="predicted"/>
<accession>A0A409YD38</accession>
<organism evidence="2 3">
    <name type="scientific">Gymnopilus dilepis</name>
    <dbReference type="NCBI Taxonomy" id="231916"/>
    <lineage>
        <taxon>Eukaryota</taxon>
        <taxon>Fungi</taxon>
        <taxon>Dikarya</taxon>
        <taxon>Basidiomycota</taxon>
        <taxon>Agaricomycotina</taxon>
        <taxon>Agaricomycetes</taxon>
        <taxon>Agaricomycetidae</taxon>
        <taxon>Agaricales</taxon>
        <taxon>Agaricineae</taxon>
        <taxon>Hymenogastraceae</taxon>
        <taxon>Gymnopilus</taxon>
    </lineage>
</organism>
<dbReference type="Proteomes" id="UP000284706">
    <property type="component" value="Unassembled WGS sequence"/>
</dbReference>
<dbReference type="AlphaFoldDB" id="A0A409YD38"/>
<sequence>MPKARSPNATPTVPLPGDWNRPPPFFQSRALTLPLGFFVISDIRPVFGASTLSRTLSNGEHHFGRDTFYHEHARLELAISSSKNTFNFVVISLSYVDSHVIFLIVSMPTLLLQNQVLQVLQVQDGPELPAGRV</sequence>
<dbReference type="InParanoid" id="A0A409YD38"/>
<name>A0A409YD38_9AGAR</name>
<evidence type="ECO:0000313" key="2">
    <source>
        <dbReference type="EMBL" id="PPR00926.1"/>
    </source>
</evidence>
<comment type="caution">
    <text evidence="2">The sequence shown here is derived from an EMBL/GenBank/DDBJ whole genome shotgun (WGS) entry which is preliminary data.</text>
</comment>
<reference evidence="2 3" key="1">
    <citation type="journal article" date="2018" name="Evol. Lett.">
        <title>Horizontal gene cluster transfer increased hallucinogenic mushroom diversity.</title>
        <authorList>
            <person name="Reynolds H.T."/>
            <person name="Vijayakumar V."/>
            <person name="Gluck-Thaler E."/>
            <person name="Korotkin H.B."/>
            <person name="Matheny P.B."/>
            <person name="Slot J.C."/>
        </authorList>
    </citation>
    <scope>NUCLEOTIDE SEQUENCE [LARGE SCALE GENOMIC DNA]</scope>
    <source>
        <strain evidence="2 3">SRW20</strain>
    </source>
</reference>
<dbReference type="EMBL" id="NHYE01000978">
    <property type="protein sequence ID" value="PPR00926.1"/>
    <property type="molecule type" value="Genomic_DNA"/>
</dbReference>